<dbReference type="GO" id="GO:0003700">
    <property type="term" value="F:DNA-binding transcription factor activity"/>
    <property type="evidence" value="ECO:0007669"/>
    <property type="project" value="TreeGrafter"/>
</dbReference>
<keyword evidence="1 3" id="KW-0238">DNA-binding</keyword>
<dbReference type="PROSITE" id="PS50943">
    <property type="entry name" value="HTH_CROC1"/>
    <property type="match status" value="1"/>
</dbReference>
<dbReference type="PANTHER" id="PTHR46797">
    <property type="entry name" value="HTH-TYPE TRANSCRIPTIONAL REGULATOR"/>
    <property type="match status" value="1"/>
</dbReference>
<name>A0A212JKB0_9FIRM</name>
<protein>
    <submittedName>
        <fullName evidence="3">DNA-binding helix-turn-helix protein</fullName>
    </submittedName>
</protein>
<dbReference type="InterPro" id="IPR010982">
    <property type="entry name" value="Lambda_DNA-bd_dom_sf"/>
</dbReference>
<reference evidence="3" key="1">
    <citation type="submission" date="2016-04" db="EMBL/GenBank/DDBJ databases">
        <authorList>
            <person name="Evans L.H."/>
            <person name="Alamgir A."/>
            <person name="Owens N."/>
            <person name="Weber N.D."/>
            <person name="Virtaneva K."/>
            <person name="Barbian K."/>
            <person name="Babar A."/>
            <person name="Rosenke K."/>
        </authorList>
    </citation>
    <scope>NUCLEOTIDE SEQUENCE</scope>
    <source>
        <strain evidence="3">86</strain>
    </source>
</reference>
<evidence type="ECO:0000259" key="2">
    <source>
        <dbReference type="PROSITE" id="PS50943"/>
    </source>
</evidence>
<dbReference type="SUPFAM" id="SSF47413">
    <property type="entry name" value="lambda repressor-like DNA-binding domains"/>
    <property type="match status" value="1"/>
</dbReference>
<sequence>MNRKPIKKELNIQIGENIKSLREQIGYTQERFSELINVSAQYISDVERGNVGISVATLKKIRDVTRVSSDSILVGKCEFNDIALILEQLKNLDEEYIAPLKIIINKYLEVIALSNQKNGSMEAAIENSDQNME</sequence>
<dbReference type="CDD" id="cd00093">
    <property type="entry name" value="HTH_XRE"/>
    <property type="match status" value="1"/>
</dbReference>
<dbReference type="InterPro" id="IPR001387">
    <property type="entry name" value="Cro/C1-type_HTH"/>
</dbReference>
<dbReference type="Gene3D" id="1.10.260.40">
    <property type="entry name" value="lambda repressor-like DNA-binding domains"/>
    <property type="match status" value="1"/>
</dbReference>
<dbReference type="GO" id="GO:0003677">
    <property type="term" value="F:DNA binding"/>
    <property type="evidence" value="ECO:0007669"/>
    <property type="project" value="UniProtKB-KW"/>
</dbReference>
<organism evidence="3">
    <name type="scientific">uncultured Eubacteriales bacterium</name>
    <dbReference type="NCBI Taxonomy" id="172733"/>
    <lineage>
        <taxon>Bacteria</taxon>
        <taxon>Bacillati</taxon>
        <taxon>Bacillota</taxon>
        <taxon>Clostridia</taxon>
        <taxon>Eubacteriales</taxon>
        <taxon>environmental samples</taxon>
    </lineage>
</organism>
<dbReference type="SMART" id="SM00530">
    <property type="entry name" value="HTH_XRE"/>
    <property type="match status" value="1"/>
</dbReference>
<dbReference type="GO" id="GO:0005829">
    <property type="term" value="C:cytosol"/>
    <property type="evidence" value="ECO:0007669"/>
    <property type="project" value="TreeGrafter"/>
</dbReference>
<evidence type="ECO:0000256" key="1">
    <source>
        <dbReference type="ARBA" id="ARBA00023125"/>
    </source>
</evidence>
<evidence type="ECO:0000313" key="3">
    <source>
        <dbReference type="EMBL" id="SBV99889.1"/>
    </source>
</evidence>
<proteinExistence type="predicted"/>
<gene>
    <name evidence="3" type="ORF">KL86CLO1_11270</name>
</gene>
<dbReference type="EMBL" id="FLUN01000001">
    <property type="protein sequence ID" value="SBV99889.1"/>
    <property type="molecule type" value="Genomic_DNA"/>
</dbReference>
<accession>A0A212JKB0</accession>
<feature type="domain" description="HTH cro/C1-type" evidence="2">
    <location>
        <begin position="18"/>
        <end position="72"/>
    </location>
</feature>
<dbReference type="InterPro" id="IPR050807">
    <property type="entry name" value="TransReg_Diox_bact_type"/>
</dbReference>
<dbReference type="Pfam" id="PF01381">
    <property type="entry name" value="HTH_3"/>
    <property type="match status" value="1"/>
</dbReference>
<dbReference type="PANTHER" id="PTHR46797:SF1">
    <property type="entry name" value="METHYLPHOSPHONATE SYNTHASE"/>
    <property type="match status" value="1"/>
</dbReference>
<dbReference type="AlphaFoldDB" id="A0A212JKB0"/>